<feature type="domain" description="PTS EIIB type-3" evidence="8">
    <location>
        <begin position="1"/>
        <end position="100"/>
    </location>
</feature>
<dbReference type="AlphaFoldDB" id="A0A1I5HLT0"/>
<dbReference type="InterPro" id="IPR036095">
    <property type="entry name" value="PTS_EIIB-like_sf"/>
</dbReference>
<evidence type="ECO:0000256" key="3">
    <source>
        <dbReference type="ARBA" id="ARBA00022597"/>
    </source>
</evidence>
<keyword evidence="5" id="KW-0598">Phosphotransferase system</keyword>
<feature type="modified residue" description="Phosphocysteine; by EIIA" evidence="7">
    <location>
        <position position="8"/>
    </location>
</feature>
<dbReference type="GO" id="GO:0016301">
    <property type="term" value="F:kinase activity"/>
    <property type="evidence" value="ECO:0007669"/>
    <property type="project" value="UniProtKB-KW"/>
</dbReference>
<evidence type="ECO:0000313" key="9">
    <source>
        <dbReference type="EMBL" id="SFO49245.1"/>
    </source>
</evidence>
<dbReference type="PANTHER" id="PTHR34581:SF2">
    <property type="entry name" value="PTS SYSTEM N,N'-DIACETYLCHITOBIOSE-SPECIFIC EIIB COMPONENT"/>
    <property type="match status" value="1"/>
</dbReference>
<evidence type="ECO:0000256" key="7">
    <source>
        <dbReference type="PROSITE-ProRule" id="PRU00423"/>
    </source>
</evidence>
<reference evidence="9 10" key="1">
    <citation type="submission" date="2016-10" db="EMBL/GenBank/DDBJ databases">
        <authorList>
            <person name="de Groot N.N."/>
        </authorList>
    </citation>
    <scope>NUCLEOTIDE SEQUENCE [LARGE SCALE GENOMIC DNA]</scope>
    <source>
        <strain evidence="9 10">DSM 1283</strain>
    </source>
</reference>
<dbReference type="STRING" id="1527.SAMN04489757_13133"/>
<evidence type="ECO:0000256" key="4">
    <source>
        <dbReference type="ARBA" id="ARBA00022679"/>
    </source>
</evidence>
<keyword evidence="1" id="KW-0813">Transport</keyword>
<dbReference type="OrthoDB" id="9808134at2"/>
<keyword evidence="3" id="KW-0762">Sugar transport</keyword>
<dbReference type="Proteomes" id="UP000198806">
    <property type="component" value="Unassembled WGS sequence"/>
</dbReference>
<gene>
    <name evidence="9" type="ORF">SAMN04489757_13133</name>
</gene>
<dbReference type="PROSITE" id="PS51100">
    <property type="entry name" value="PTS_EIIB_TYPE_3"/>
    <property type="match status" value="1"/>
</dbReference>
<proteinExistence type="predicted"/>
<dbReference type="CDD" id="cd05564">
    <property type="entry name" value="PTS_IIB_chitobiose_lichenan"/>
    <property type="match status" value="1"/>
</dbReference>
<keyword evidence="2" id="KW-0597">Phosphoprotein</keyword>
<dbReference type="InterPro" id="IPR051819">
    <property type="entry name" value="PTS_sugar-specific_EIIB"/>
</dbReference>
<organism evidence="9 10">
    <name type="scientific">Anaerocolumna aminovalerica</name>
    <dbReference type="NCBI Taxonomy" id="1527"/>
    <lineage>
        <taxon>Bacteria</taxon>
        <taxon>Bacillati</taxon>
        <taxon>Bacillota</taxon>
        <taxon>Clostridia</taxon>
        <taxon>Lachnospirales</taxon>
        <taxon>Lachnospiraceae</taxon>
        <taxon>Anaerocolumna</taxon>
    </lineage>
</organism>
<dbReference type="RefSeq" id="WP_091687737.1">
    <property type="nucleotide sequence ID" value="NZ_BAABFM010000040.1"/>
</dbReference>
<dbReference type="GO" id="GO:0009401">
    <property type="term" value="P:phosphoenolpyruvate-dependent sugar phosphotransferase system"/>
    <property type="evidence" value="ECO:0007669"/>
    <property type="project" value="UniProtKB-KW"/>
</dbReference>
<sequence length="100" mass="11046">MKKIVLICVAGMSTSLLVSHMRDAAKADNYECEINAYPIADAPSVIPKADIVLLGPQVKYMSNKLKNEYPEKIIEAIDMRVYGMIDGKGALAQARRSMEE</sequence>
<dbReference type="SUPFAM" id="SSF52794">
    <property type="entry name" value="PTS system IIB component-like"/>
    <property type="match status" value="1"/>
</dbReference>
<dbReference type="Gene3D" id="3.40.50.2300">
    <property type="match status" value="1"/>
</dbReference>
<evidence type="ECO:0000256" key="6">
    <source>
        <dbReference type="ARBA" id="ARBA00022777"/>
    </source>
</evidence>
<dbReference type="EMBL" id="FOWD01000031">
    <property type="protein sequence ID" value="SFO49245.1"/>
    <property type="molecule type" value="Genomic_DNA"/>
</dbReference>
<name>A0A1I5HLT0_9FIRM</name>
<dbReference type="PANTHER" id="PTHR34581">
    <property type="entry name" value="PTS SYSTEM N,N'-DIACETYLCHITOBIOSE-SPECIFIC EIIB COMPONENT"/>
    <property type="match status" value="1"/>
</dbReference>
<evidence type="ECO:0000256" key="2">
    <source>
        <dbReference type="ARBA" id="ARBA00022553"/>
    </source>
</evidence>
<accession>A0A1I5HLT0</accession>
<dbReference type="InterPro" id="IPR003501">
    <property type="entry name" value="PTS_EIIB_2/3"/>
</dbReference>
<evidence type="ECO:0000259" key="8">
    <source>
        <dbReference type="PROSITE" id="PS51100"/>
    </source>
</evidence>
<keyword evidence="6" id="KW-0418">Kinase</keyword>
<evidence type="ECO:0000256" key="1">
    <source>
        <dbReference type="ARBA" id="ARBA00022448"/>
    </source>
</evidence>
<keyword evidence="10" id="KW-1185">Reference proteome</keyword>
<evidence type="ECO:0000256" key="5">
    <source>
        <dbReference type="ARBA" id="ARBA00022683"/>
    </source>
</evidence>
<keyword evidence="4" id="KW-0808">Transferase</keyword>
<dbReference type="Pfam" id="PF02302">
    <property type="entry name" value="PTS_IIB"/>
    <property type="match status" value="1"/>
</dbReference>
<evidence type="ECO:0000313" key="10">
    <source>
        <dbReference type="Proteomes" id="UP000198806"/>
    </source>
</evidence>
<dbReference type="InterPro" id="IPR013012">
    <property type="entry name" value="PTS_EIIB_3"/>
</dbReference>
<protein>
    <submittedName>
        <fullName evidence="9">PTS system, cellobiose-specific IIB component</fullName>
    </submittedName>
</protein>
<dbReference type="GO" id="GO:0008982">
    <property type="term" value="F:protein-N(PI)-phosphohistidine-sugar phosphotransferase activity"/>
    <property type="evidence" value="ECO:0007669"/>
    <property type="project" value="InterPro"/>
</dbReference>